<dbReference type="EMBL" id="CP003322">
    <property type="protein sequence ID" value="AFC44113.1"/>
    <property type="molecule type" value="Genomic_DNA"/>
</dbReference>
<evidence type="ECO:0000313" key="2">
    <source>
        <dbReference type="Proteomes" id="UP000008004"/>
    </source>
</evidence>
<name>H8IPP0_MYCIA</name>
<dbReference type="PATRIC" id="fig|487521.10.peg.2908"/>
<dbReference type="Proteomes" id="UP000008004">
    <property type="component" value="Chromosome"/>
</dbReference>
<dbReference type="KEGG" id="mia:OCU_28940"/>
<gene>
    <name evidence="1" type="ordered locus">OCU_28940</name>
</gene>
<evidence type="ECO:0000313" key="1">
    <source>
        <dbReference type="EMBL" id="AFC44113.1"/>
    </source>
</evidence>
<sequence length="104" mass="11554">MTVRIHDLGTTVTNDVKPGDLIHRVLDGNDPQSQAYVRAADLWKWEGLIMDDPDGNGKVKLIRAVRGPHPGDGHEILALVVEDGQQQRRPVCLEMTGGLFCEWN</sequence>
<dbReference type="AlphaFoldDB" id="H8IPP0"/>
<proteinExistence type="predicted"/>
<organism evidence="1 2">
    <name type="scientific">Mycobacterium intracellulare (strain ATCC 13950 / DSM 43223 / JCM 6384 / NCTC 13025 / 3600)</name>
    <dbReference type="NCBI Taxonomy" id="487521"/>
    <lineage>
        <taxon>Bacteria</taxon>
        <taxon>Bacillati</taxon>
        <taxon>Actinomycetota</taxon>
        <taxon>Actinomycetes</taxon>
        <taxon>Mycobacteriales</taxon>
        <taxon>Mycobacteriaceae</taxon>
        <taxon>Mycobacterium</taxon>
        <taxon>Mycobacterium avium complex (MAC)</taxon>
    </lineage>
</organism>
<dbReference type="HOGENOM" id="CLU_2247039_0_0_11"/>
<reference evidence="1 2" key="1">
    <citation type="journal article" date="2012" name="J. Bacteriol.">
        <title>Complete genome sequence of Mycobacterium intracellulare strain ATCC 13950T.</title>
        <authorList>
            <person name="Kim B.J."/>
            <person name="Choi B.S."/>
            <person name="Lim J.S."/>
            <person name="Choi I.Y."/>
            <person name="Lee J.H."/>
            <person name="Chun J."/>
            <person name="Kook Y.H."/>
            <person name="Kim B.J."/>
        </authorList>
    </citation>
    <scope>NUCLEOTIDE SEQUENCE [LARGE SCALE GENOMIC DNA]</scope>
    <source>
        <strain evidence="2">ATCC 13950 / DSM 43223 / JCM 6384 / NCTC 13025 / 3600</strain>
    </source>
</reference>
<accession>H8IPP0</accession>
<protein>
    <submittedName>
        <fullName evidence="1">Uncharacterized protein</fullName>
    </submittedName>
</protein>